<dbReference type="AlphaFoldDB" id="A0A380TBI5"/>
<dbReference type="InterPro" id="IPR000073">
    <property type="entry name" value="AB_hydrolase_1"/>
</dbReference>
<feature type="region of interest" description="Disordered" evidence="1">
    <location>
        <begin position="1"/>
        <end position="40"/>
    </location>
</feature>
<evidence type="ECO:0000256" key="1">
    <source>
        <dbReference type="SAM" id="MobiDB-lite"/>
    </source>
</evidence>
<dbReference type="PANTHER" id="PTHR43194">
    <property type="entry name" value="HYDROLASE ALPHA/BETA FOLD FAMILY"/>
    <property type="match status" value="1"/>
</dbReference>
<evidence type="ECO:0000259" key="2">
    <source>
        <dbReference type="Pfam" id="PF00561"/>
    </source>
</evidence>
<gene>
    <name evidence="3" type="ORF">DF3PB_180004</name>
</gene>
<organism evidence="3">
    <name type="scientific">metagenome</name>
    <dbReference type="NCBI Taxonomy" id="256318"/>
    <lineage>
        <taxon>unclassified sequences</taxon>
        <taxon>metagenomes</taxon>
    </lineage>
</organism>
<keyword evidence="3" id="KW-0378">Hydrolase</keyword>
<dbReference type="GO" id="GO:0016787">
    <property type="term" value="F:hydrolase activity"/>
    <property type="evidence" value="ECO:0007669"/>
    <property type="project" value="UniProtKB-KW"/>
</dbReference>
<evidence type="ECO:0000313" key="3">
    <source>
        <dbReference type="EMBL" id="SUS05210.1"/>
    </source>
</evidence>
<dbReference type="Pfam" id="PF00561">
    <property type="entry name" value="Abhydrolase_1"/>
    <property type="match status" value="1"/>
</dbReference>
<sequence>MPFNVMRTARESGLGNGSIRGSNRPARDQSRKNYASRPLPEPDASPWFLMRAMVAREPAHQIARPGPSAATETAESTGFTVVKGQIIEWCWFGPPPDAAPTLVFLHEALGCVAAWRSFPRLLADRLGFGAFVYSRAGFGRSGPGVLPLPPDYHQREALECLPELVNQAGIRQAVLVGHSDGGTMALLHAGVMRDPRVRAVVTMAAHVFNEDVTIQGIEAAKREYRDSFRQPLTRYHGNKASAVFWGWSDIWLSPAFRSWTIAPALAGITQPLLAVQGENDRYGTLAQVDAIVEGVSGPAERLIMPACGHVPHLEKRDELLDAVARFVGSLELA</sequence>
<dbReference type="EMBL" id="UIDG01000090">
    <property type="protein sequence ID" value="SUS05210.1"/>
    <property type="molecule type" value="Genomic_DNA"/>
</dbReference>
<feature type="domain" description="AB hydrolase-1" evidence="2">
    <location>
        <begin position="100"/>
        <end position="256"/>
    </location>
</feature>
<accession>A0A380TBI5</accession>
<name>A0A380TBI5_9ZZZZ</name>
<dbReference type="SUPFAM" id="SSF53474">
    <property type="entry name" value="alpha/beta-Hydrolases"/>
    <property type="match status" value="1"/>
</dbReference>
<reference evidence="3" key="1">
    <citation type="submission" date="2018-07" db="EMBL/GenBank/DDBJ databases">
        <authorList>
            <person name="Quirk P.G."/>
            <person name="Krulwich T.A."/>
        </authorList>
    </citation>
    <scope>NUCLEOTIDE SEQUENCE</scope>
</reference>
<protein>
    <submittedName>
        <fullName evidence="3">Benzoate degradation ring-cleavage hydrolase (Modular protein)</fullName>
    </submittedName>
</protein>
<dbReference type="InterPro" id="IPR029058">
    <property type="entry name" value="AB_hydrolase_fold"/>
</dbReference>
<dbReference type="PANTHER" id="PTHR43194:SF2">
    <property type="entry name" value="PEROXISOMAL MEMBRANE PROTEIN LPX1"/>
    <property type="match status" value="1"/>
</dbReference>
<dbReference type="Gene3D" id="3.40.50.1820">
    <property type="entry name" value="alpha/beta hydrolase"/>
    <property type="match status" value="1"/>
</dbReference>
<dbReference type="InterPro" id="IPR050228">
    <property type="entry name" value="Carboxylesterase_BioH"/>
</dbReference>
<proteinExistence type="predicted"/>